<evidence type="ECO:0000313" key="2">
    <source>
        <dbReference type="Proteomes" id="UP001595912"/>
    </source>
</evidence>
<sequence>MGMAGPDALSTAVAAIEAVAERCADDREAVDADAVLEALVLLRSVQERLAATEPALIAAARRSGVSWQALAPALGVASRQAAERRYLRAVPAAGNQGTREDRVRAERDHRAGVRAVAQWTADNTAHLRSLAGQVAALANAPSAAAADLDRLHRALADPDATALPALLAAVRQHLGRHAALAERIDQVTASTDEVLRNTQRHRDGT</sequence>
<name>A0ABV9VVT6_9ACTN</name>
<accession>A0ABV9VVT6</accession>
<reference evidence="2" key="1">
    <citation type="journal article" date="2019" name="Int. J. Syst. Evol. Microbiol.">
        <title>The Global Catalogue of Microorganisms (GCM) 10K type strain sequencing project: providing services to taxonomists for standard genome sequencing and annotation.</title>
        <authorList>
            <consortium name="The Broad Institute Genomics Platform"/>
            <consortium name="The Broad Institute Genome Sequencing Center for Infectious Disease"/>
            <person name="Wu L."/>
            <person name="Ma J."/>
        </authorList>
    </citation>
    <scope>NUCLEOTIDE SEQUENCE [LARGE SCALE GENOMIC DNA]</scope>
    <source>
        <strain evidence="2">CGMCC 4.7152</strain>
    </source>
</reference>
<dbReference type="Proteomes" id="UP001595912">
    <property type="component" value="Unassembled WGS sequence"/>
</dbReference>
<proteinExistence type="predicted"/>
<evidence type="ECO:0000313" key="1">
    <source>
        <dbReference type="EMBL" id="MFC4999498.1"/>
    </source>
</evidence>
<evidence type="ECO:0008006" key="3">
    <source>
        <dbReference type="Google" id="ProtNLM"/>
    </source>
</evidence>
<dbReference type="EMBL" id="JBHSIU010000018">
    <property type="protein sequence ID" value="MFC4999498.1"/>
    <property type="molecule type" value="Genomic_DNA"/>
</dbReference>
<dbReference type="RefSeq" id="WP_380115941.1">
    <property type="nucleotide sequence ID" value="NZ_JBHSIU010000018.1"/>
</dbReference>
<keyword evidence="2" id="KW-1185">Reference proteome</keyword>
<gene>
    <name evidence="1" type="ORF">ACFPIJ_16865</name>
</gene>
<organism evidence="1 2">
    <name type="scientific">Dactylosporangium cerinum</name>
    <dbReference type="NCBI Taxonomy" id="1434730"/>
    <lineage>
        <taxon>Bacteria</taxon>
        <taxon>Bacillati</taxon>
        <taxon>Actinomycetota</taxon>
        <taxon>Actinomycetes</taxon>
        <taxon>Micromonosporales</taxon>
        <taxon>Micromonosporaceae</taxon>
        <taxon>Dactylosporangium</taxon>
    </lineage>
</organism>
<comment type="caution">
    <text evidence="1">The sequence shown here is derived from an EMBL/GenBank/DDBJ whole genome shotgun (WGS) entry which is preliminary data.</text>
</comment>
<protein>
    <recommendedName>
        <fullName evidence="3">HSP18 transcriptional regulator</fullName>
    </recommendedName>
</protein>